<accession>A0A2P2PCT0</accession>
<sequence>MKGINWSRRSCFQQDLLLGITDLGHKIPLNTHRTQR</sequence>
<name>A0A2P2PCT0_RHIMU</name>
<reference evidence="1" key="1">
    <citation type="submission" date="2018-02" db="EMBL/GenBank/DDBJ databases">
        <title>Rhizophora mucronata_Transcriptome.</title>
        <authorList>
            <person name="Meera S.P."/>
            <person name="Sreeshan A."/>
            <person name="Augustine A."/>
        </authorList>
    </citation>
    <scope>NUCLEOTIDE SEQUENCE</scope>
    <source>
        <tissue evidence="1">Leaf</tissue>
    </source>
</reference>
<organism evidence="1">
    <name type="scientific">Rhizophora mucronata</name>
    <name type="common">Asiatic mangrove</name>
    <dbReference type="NCBI Taxonomy" id="61149"/>
    <lineage>
        <taxon>Eukaryota</taxon>
        <taxon>Viridiplantae</taxon>
        <taxon>Streptophyta</taxon>
        <taxon>Embryophyta</taxon>
        <taxon>Tracheophyta</taxon>
        <taxon>Spermatophyta</taxon>
        <taxon>Magnoliopsida</taxon>
        <taxon>eudicotyledons</taxon>
        <taxon>Gunneridae</taxon>
        <taxon>Pentapetalae</taxon>
        <taxon>rosids</taxon>
        <taxon>fabids</taxon>
        <taxon>Malpighiales</taxon>
        <taxon>Rhizophoraceae</taxon>
        <taxon>Rhizophora</taxon>
    </lineage>
</organism>
<dbReference type="AlphaFoldDB" id="A0A2P2PCT0"/>
<proteinExistence type="predicted"/>
<evidence type="ECO:0000313" key="1">
    <source>
        <dbReference type="EMBL" id="MBX52479.1"/>
    </source>
</evidence>
<protein>
    <submittedName>
        <fullName evidence="1">Uncharacterized protein</fullName>
    </submittedName>
</protein>
<dbReference type="EMBL" id="GGEC01071995">
    <property type="protein sequence ID" value="MBX52479.1"/>
    <property type="molecule type" value="Transcribed_RNA"/>
</dbReference>